<feature type="region of interest" description="Disordered" evidence="1">
    <location>
        <begin position="175"/>
        <end position="197"/>
    </location>
</feature>
<name>A0A345MIF6_9CAUD</name>
<dbReference type="EMBL" id="MH590602">
    <property type="protein sequence ID" value="AXH70337.1"/>
    <property type="molecule type" value="Genomic_DNA"/>
</dbReference>
<gene>
    <name evidence="2" type="primary">54</name>
    <name evidence="2" type="ORF">SEA_GORGE_54</name>
</gene>
<dbReference type="RefSeq" id="YP_009957772.1">
    <property type="nucleotide sequence ID" value="NC_051664.1"/>
</dbReference>
<feature type="compositionally biased region" description="Basic and acidic residues" evidence="1">
    <location>
        <begin position="85"/>
        <end position="95"/>
    </location>
</feature>
<dbReference type="GeneID" id="60329341"/>
<dbReference type="Proteomes" id="UP000259857">
    <property type="component" value="Segment"/>
</dbReference>
<evidence type="ECO:0000313" key="3">
    <source>
        <dbReference type="Proteomes" id="UP000259857"/>
    </source>
</evidence>
<sequence>MAGQPANPKGVTESSGDTRCNAGTPHDPNPIGAQHKPPNTQGTQERNQKMADNEKLITLTRIERQAITVTIAGVSPLIPHRWSEKAKGMMRDKQTGSKARAKKEAKDPAAEAEASLYRLPDGRPGMPATAFKAATVGAARLYDGITMTALKTALFIEGEGDEQLVPIEGDMKLREDTSPQRNRSSRPPLPLPVLPLDRDPHRRLRAINDRRHIRHQPHRRRWKRRRRRLATLRTQIPHRNIRTLRSPNLNGNRTMSDTKINQEDIEKAVLQIVERDGVCAPETLVEEAADPNHPLHNAFEWNDDAAAREHRKYQARKLIARVRIEVRGTSTPRFVSVSIKGKNNTRHEGYAPVEQALSDQDLAAQVYSAARAGLDGWRRRLAAFDEATAAVESITAAMDALPTTN</sequence>
<proteinExistence type="predicted"/>
<reference evidence="2 3" key="1">
    <citation type="submission" date="2018-07" db="EMBL/GenBank/DDBJ databases">
        <authorList>
            <person name="Paudel S."/>
            <person name="Belay S."/>
            <person name="Andersen M.E."/>
            <person name="Ayala Y.B."/>
            <person name="Costello A."/>
            <person name="Cottrill M.S."/>
            <person name="Diaz-Ramos J.T."/>
            <person name="Do E.N."/>
            <person name="Fontaine-Rasaiah S."/>
            <person name="Forbes-Jackson L.N."/>
            <person name="Hartman-Cabellero K.L."/>
            <person name="Hill J.I."/>
            <person name="Huang-Queiroz A."/>
            <person name="Johnson A.M."/>
            <person name="Jones D."/>
            <person name="Lauzardo R.L."/>
            <person name="Martinez S.E."/>
            <person name="Modlin S.E."/>
            <person name="Nathan O."/>
            <person name="Okonkwo C."/>
            <person name="Palomino T.V."/>
            <person name="Peteraf L.P."/>
            <person name="Prioleau T.M."/>
            <person name="Russell K.T."/>
            <person name="Shipman R.T."/>
            <person name="Thompson S.H."/>
            <person name="Zerihun H."/>
            <person name="Zahn M."/>
            <person name="Forsyth M.H."/>
            <person name="Saha M.S."/>
            <person name="Butela K.A."/>
            <person name="Garlena R.A."/>
            <person name="Russell D.A."/>
            <person name="Pope W.H."/>
            <person name="Jacobs-Sera D."/>
            <person name="Hatfull G.F."/>
        </authorList>
    </citation>
    <scope>NUCLEOTIDE SEQUENCE [LARGE SCALE GENOMIC DNA]</scope>
</reference>
<evidence type="ECO:0000313" key="2">
    <source>
        <dbReference type="EMBL" id="AXH70337.1"/>
    </source>
</evidence>
<evidence type="ECO:0000256" key="1">
    <source>
        <dbReference type="SAM" id="MobiDB-lite"/>
    </source>
</evidence>
<protein>
    <submittedName>
        <fullName evidence="2">Uncharacterized protein</fullName>
    </submittedName>
</protein>
<organism evidence="2 3">
    <name type="scientific">Mycobacterium phage Gorge</name>
    <dbReference type="NCBI Taxonomy" id="2283295"/>
    <lineage>
        <taxon>Viruses</taxon>
        <taxon>Duplodnaviria</taxon>
        <taxon>Heunggongvirae</taxon>
        <taxon>Uroviricota</taxon>
        <taxon>Caudoviricetes</taxon>
        <taxon>Gracegardnervirinae</taxon>
        <taxon>Cheoctovirus</taxon>
        <taxon>Cheoctovirus gorge</taxon>
    </lineage>
</organism>
<keyword evidence="3" id="KW-1185">Reference proteome</keyword>
<dbReference type="KEGG" id="vg:60329341"/>
<feature type="region of interest" description="Disordered" evidence="1">
    <location>
        <begin position="85"/>
        <end position="113"/>
    </location>
</feature>
<feature type="region of interest" description="Disordered" evidence="1">
    <location>
        <begin position="1"/>
        <end position="51"/>
    </location>
</feature>
<accession>A0A345MIF6</accession>